<dbReference type="EMBL" id="BSDZ01000010">
    <property type="protein sequence ID" value="GLI61649.1"/>
    <property type="molecule type" value="Genomic_DNA"/>
</dbReference>
<gene>
    <name evidence="2" type="ORF">VaNZ11_004073</name>
</gene>
<name>A0ABQ5RW39_9CHLO</name>
<dbReference type="Proteomes" id="UP001165090">
    <property type="component" value="Unassembled WGS sequence"/>
</dbReference>
<feature type="coiled-coil region" evidence="1">
    <location>
        <begin position="232"/>
        <end position="333"/>
    </location>
</feature>
<reference evidence="2 3" key="1">
    <citation type="journal article" date="2023" name="IScience">
        <title>Expanded male sex-determining region conserved during the evolution of homothallism in the green alga Volvox.</title>
        <authorList>
            <person name="Yamamoto K."/>
            <person name="Matsuzaki R."/>
            <person name="Mahakham W."/>
            <person name="Heman W."/>
            <person name="Sekimoto H."/>
            <person name="Kawachi M."/>
            <person name="Minakuchi Y."/>
            <person name="Toyoda A."/>
            <person name="Nozaki H."/>
        </authorList>
    </citation>
    <scope>NUCLEOTIDE SEQUENCE [LARGE SCALE GENOMIC DNA]</scope>
    <source>
        <strain evidence="2 3">NIES-4468</strain>
    </source>
</reference>
<proteinExistence type="predicted"/>
<evidence type="ECO:0000256" key="1">
    <source>
        <dbReference type="SAM" id="Coils"/>
    </source>
</evidence>
<keyword evidence="3" id="KW-1185">Reference proteome</keyword>
<sequence length="887" mass="95841">MRPRETPNLQHWREATREAVAAGHGAADIFTDYLTAGGPGAIKSLQATVRKLQAQLEEQKADGRLDRYRKLQKDLEECDKVRACLRAALASCKWTEDEVDTYVQKQLFKANTLYGASREMLLRENRLLRCQLEEHLVTSRTSRPAGLLTLGHTTPAGSKIRQARTMQGAHIESIAQLREAIEGLDLAERSFQLPTVRHAEMQADDGSFKYIQTLEKQLSSIAGQKLQMMQQVAALTEQNQVLDMKLEGLLDQLSELRRQKTDMLAHQENLSKDLREHLLSEAKRADAAEADLAEAKLSVAAAKEAEATALQSMVRATAEAQAMQAALQEKAQQVDTLRGLYLELRETLERLAYDVTSGQQEAARRLLDATREQFLGQRALLDDLRSSTAETHRVAQHATEKVTELSAQQRVLVTEVAKSEKAAVSTLGAFERQLGITQQLLLQSESARARLTRQAFAARILDRIESQRHEKAVRLLLHDVPQSVAQLLAPELHTLAEGTRQLAQELEETNNTLAEAGPTLGGGSRMHGVLQAPMVPDVVEDDSTQLLANSRQLRAQLLNLSPTGPRPAQPGSENTIVPAGIEAQVHPDQAIKASVQGQQHSDVAETAFRESGREPARQFAVVAPWPMPTLVTPSTMGSSAPFGPPGFFPGAPTPGLIHPAGIVDPYLSAYMLPPASLQLSHAPARLDLVLKLPPGEWQQSQPPSPVSDIPATLLPQQHQTSVRFHTVEQEAFISGEAPLLPTGPHMYEPLSSGRQHGNSATHILTVPSAPLISHSSAQGGAPLTANGSAVVTIATVGSESGDAAAEVETGTSAGKATGPVTVSQEASAGKLEKLIEARDGSIEISSTRAGTNCTKQGLDGAPDEANQPADVWVPSLALLEAFKNIPV</sequence>
<evidence type="ECO:0000313" key="3">
    <source>
        <dbReference type="Proteomes" id="UP001165090"/>
    </source>
</evidence>
<keyword evidence="1" id="KW-0175">Coiled coil</keyword>
<accession>A0ABQ5RW39</accession>
<protein>
    <submittedName>
        <fullName evidence="2">Uncharacterized protein</fullName>
    </submittedName>
</protein>
<evidence type="ECO:0000313" key="2">
    <source>
        <dbReference type="EMBL" id="GLI61649.1"/>
    </source>
</evidence>
<comment type="caution">
    <text evidence="2">The sequence shown here is derived from an EMBL/GenBank/DDBJ whole genome shotgun (WGS) entry which is preliminary data.</text>
</comment>
<organism evidence="2 3">
    <name type="scientific">Volvox africanus</name>
    <dbReference type="NCBI Taxonomy" id="51714"/>
    <lineage>
        <taxon>Eukaryota</taxon>
        <taxon>Viridiplantae</taxon>
        <taxon>Chlorophyta</taxon>
        <taxon>core chlorophytes</taxon>
        <taxon>Chlorophyceae</taxon>
        <taxon>CS clade</taxon>
        <taxon>Chlamydomonadales</taxon>
        <taxon>Volvocaceae</taxon>
        <taxon>Volvox</taxon>
    </lineage>
</organism>